<dbReference type="PANTHER" id="PTHR12901:SF10">
    <property type="entry name" value="COENZYME Q-BINDING PROTEIN COQ10, MITOCHONDRIAL"/>
    <property type="match status" value="1"/>
</dbReference>
<comment type="similarity">
    <text evidence="1">Belongs to the COQ10 family.</text>
</comment>
<dbReference type="InterPro" id="IPR005031">
    <property type="entry name" value="COQ10_START"/>
</dbReference>
<sequence length="159" mass="18132">MFPRARIVATTRSFFSFPLPPEQKYQVWRILPYTQRQLYELVSDIESYPNFLPYCTASRVISKPTIPSEPLLTELTIGFPGVEQKYLSHVYFKPYESVTATAADDNFVFKSLKSVWRFQPVTSPVPTSPLRSSCPPMARSISTPAPRLLLPMILGQSLR</sequence>
<dbReference type="GO" id="GO:0048039">
    <property type="term" value="F:ubiquinone binding"/>
    <property type="evidence" value="ECO:0007669"/>
    <property type="project" value="InterPro"/>
</dbReference>
<dbReference type="Pfam" id="PF03364">
    <property type="entry name" value="Polyketide_cyc"/>
    <property type="match status" value="1"/>
</dbReference>
<dbReference type="GO" id="GO:0005739">
    <property type="term" value="C:mitochondrion"/>
    <property type="evidence" value="ECO:0007669"/>
    <property type="project" value="TreeGrafter"/>
</dbReference>
<accession>A0A9P6AT01</accession>
<name>A0A9P6AT01_9AGAM</name>
<evidence type="ECO:0000256" key="2">
    <source>
        <dbReference type="ARBA" id="ARBA00011814"/>
    </source>
</evidence>
<dbReference type="OrthoDB" id="292693at2759"/>
<dbReference type="SUPFAM" id="SSF55961">
    <property type="entry name" value="Bet v1-like"/>
    <property type="match status" value="1"/>
</dbReference>
<evidence type="ECO:0000256" key="1">
    <source>
        <dbReference type="ARBA" id="ARBA00006885"/>
    </source>
</evidence>
<dbReference type="CDD" id="cd07813">
    <property type="entry name" value="COQ10p_like"/>
    <property type="match status" value="1"/>
</dbReference>
<gene>
    <name evidence="5" type="ORF">BS47DRAFT_1164446</name>
</gene>
<proteinExistence type="inferred from homology"/>
<dbReference type="InterPro" id="IPR044996">
    <property type="entry name" value="COQ10-like"/>
</dbReference>
<comment type="subunit">
    <text evidence="2">Interacts with coenzyme Q.</text>
</comment>
<keyword evidence="6" id="KW-1185">Reference proteome</keyword>
<reference evidence="5" key="1">
    <citation type="journal article" date="2020" name="Nat. Commun.">
        <title>Large-scale genome sequencing of mycorrhizal fungi provides insights into the early evolution of symbiotic traits.</title>
        <authorList>
            <person name="Miyauchi S."/>
            <person name="Kiss E."/>
            <person name="Kuo A."/>
            <person name="Drula E."/>
            <person name="Kohler A."/>
            <person name="Sanchez-Garcia M."/>
            <person name="Morin E."/>
            <person name="Andreopoulos B."/>
            <person name="Barry K.W."/>
            <person name="Bonito G."/>
            <person name="Buee M."/>
            <person name="Carver A."/>
            <person name="Chen C."/>
            <person name="Cichocki N."/>
            <person name="Clum A."/>
            <person name="Culley D."/>
            <person name="Crous P.W."/>
            <person name="Fauchery L."/>
            <person name="Girlanda M."/>
            <person name="Hayes R.D."/>
            <person name="Keri Z."/>
            <person name="LaButti K."/>
            <person name="Lipzen A."/>
            <person name="Lombard V."/>
            <person name="Magnuson J."/>
            <person name="Maillard F."/>
            <person name="Murat C."/>
            <person name="Nolan M."/>
            <person name="Ohm R.A."/>
            <person name="Pangilinan J."/>
            <person name="Pereira M.F."/>
            <person name="Perotto S."/>
            <person name="Peter M."/>
            <person name="Pfister S."/>
            <person name="Riley R."/>
            <person name="Sitrit Y."/>
            <person name="Stielow J.B."/>
            <person name="Szollosi G."/>
            <person name="Zifcakova L."/>
            <person name="Stursova M."/>
            <person name="Spatafora J.W."/>
            <person name="Tedersoo L."/>
            <person name="Vaario L.M."/>
            <person name="Yamada A."/>
            <person name="Yan M."/>
            <person name="Wang P."/>
            <person name="Xu J."/>
            <person name="Bruns T."/>
            <person name="Baldrian P."/>
            <person name="Vilgalys R."/>
            <person name="Dunand C."/>
            <person name="Henrissat B."/>
            <person name="Grigoriev I.V."/>
            <person name="Hibbett D."/>
            <person name="Nagy L.G."/>
            <person name="Martin F.M."/>
        </authorList>
    </citation>
    <scope>NUCLEOTIDE SEQUENCE</scope>
    <source>
        <strain evidence="5">UP504</strain>
    </source>
</reference>
<evidence type="ECO:0000313" key="6">
    <source>
        <dbReference type="Proteomes" id="UP000886523"/>
    </source>
</evidence>
<protein>
    <recommendedName>
        <fullName evidence="4">Coenzyme Q-binding protein COQ10 START domain-containing protein</fullName>
    </recommendedName>
</protein>
<dbReference type="PANTHER" id="PTHR12901">
    <property type="entry name" value="SPERM PROTEIN HOMOLOG"/>
    <property type="match status" value="1"/>
</dbReference>
<evidence type="ECO:0000256" key="3">
    <source>
        <dbReference type="ARBA" id="ARBA00024947"/>
    </source>
</evidence>
<dbReference type="Proteomes" id="UP000886523">
    <property type="component" value="Unassembled WGS sequence"/>
</dbReference>
<dbReference type="Gene3D" id="3.30.530.20">
    <property type="match status" value="1"/>
</dbReference>
<comment type="caution">
    <text evidence="5">The sequence shown here is derived from an EMBL/GenBank/DDBJ whole genome shotgun (WGS) entry which is preliminary data.</text>
</comment>
<comment type="function">
    <text evidence="3">Required for the function of coenzyme Q in the respiratory chain. May serve as a chaperone or may be involved in the transport of Q6 from its site of synthesis to the catalytic sites of the respiratory complexes.</text>
</comment>
<evidence type="ECO:0000313" key="5">
    <source>
        <dbReference type="EMBL" id="KAF9511489.1"/>
    </source>
</evidence>
<feature type="domain" description="Coenzyme Q-binding protein COQ10 START" evidence="4">
    <location>
        <begin position="31"/>
        <end position="123"/>
    </location>
</feature>
<dbReference type="EMBL" id="MU128999">
    <property type="protein sequence ID" value="KAF9511489.1"/>
    <property type="molecule type" value="Genomic_DNA"/>
</dbReference>
<organism evidence="5 6">
    <name type="scientific">Hydnum rufescens UP504</name>
    <dbReference type="NCBI Taxonomy" id="1448309"/>
    <lineage>
        <taxon>Eukaryota</taxon>
        <taxon>Fungi</taxon>
        <taxon>Dikarya</taxon>
        <taxon>Basidiomycota</taxon>
        <taxon>Agaricomycotina</taxon>
        <taxon>Agaricomycetes</taxon>
        <taxon>Cantharellales</taxon>
        <taxon>Hydnaceae</taxon>
        <taxon>Hydnum</taxon>
    </lineage>
</organism>
<dbReference type="GO" id="GO:0045333">
    <property type="term" value="P:cellular respiration"/>
    <property type="evidence" value="ECO:0007669"/>
    <property type="project" value="InterPro"/>
</dbReference>
<dbReference type="InterPro" id="IPR023393">
    <property type="entry name" value="START-like_dom_sf"/>
</dbReference>
<evidence type="ECO:0000259" key="4">
    <source>
        <dbReference type="Pfam" id="PF03364"/>
    </source>
</evidence>
<dbReference type="AlphaFoldDB" id="A0A9P6AT01"/>